<dbReference type="Gene3D" id="3.90.640.10">
    <property type="entry name" value="Actin, Chain A, domain 4"/>
    <property type="match status" value="1"/>
</dbReference>
<evidence type="ECO:0000256" key="1">
    <source>
        <dbReference type="ARBA" id="ARBA00022741"/>
    </source>
</evidence>
<dbReference type="Gene3D" id="3.30.420.40">
    <property type="match status" value="2"/>
</dbReference>
<dbReference type="Pfam" id="PF00012">
    <property type="entry name" value="HSP70"/>
    <property type="match status" value="1"/>
</dbReference>
<dbReference type="PRINTS" id="PR00301">
    <property type="entry name" value="HEATSHOCK70"/>
</dbReference>
<keyword evidence="3" id="KW-0067">ATP-binding</keyword>
<dbReference type="SUPFAM" id="SSF53067">
    <property type="entry name" value="Actin-like ATPase domain"/>
    <property type="match status" value="2"/>
</dbReference>
<dbReference type="EMBL" id="JASBNA010000010">
    <property type="protein sequence ID" value="KAK7688698.1"/>
    <property type="molecule type" value="Genomic_DNA"/>
</dbReference>
<dbReference type="PANTHER" id="PTHR45639">
    <property type="entry name" value="HSC70CB, ISOFORM G-RELATED"/>
    <property type="match status" value="1"/>
</dbReference>
<proteinExistence type="predicted"/>
<keyword evidence="8" id="KW-1185">Reference proteome</keyword>
<sequence>MNRLLLGLLLCFSLWSHTALASVLAIDYGTDWIKASLMAPGVPFDVLLNRDSKRKIQSSVGWKKEDRLFASDAFNIAGRFPQDSFSELKYLQGAPFDSPTTSFYASISTADLIKTSRGTVGARRTDGSEWSVEELIAMQLAYIRDLAESTLNGEKVADVVLTVPAFYTQHERDAVIDAVEIAGMRTLALVHDGSAVAINYAMTRTFTDKPEHHIIYDAGASSVRATIVSFSSVDAKSKTSGTAIQVAGLGFERQVGGNELDRRLREILVKDFEKKHRTDVRSDKRAMAKLWKEANRVKTILSANSDASTSVESLTNDIDYRSKVSRSDFESACRDLTGRFVKPISDALANADMTLDNITSVILTGGSSRTPIIQAAVTAAVGKSRIAQNVNADEAAVLGAGLHGAALSRQFKTKDIRLTDIAPYDVQVSYIAESKSQGSKPRTINTLVFPVGSKVGTRKTLTFKRKDDFNLKLTYRTPVLPGYPSDILEAELKGIPEALQNLTEMGAVDPVVKATVVLSESGFVSIQDAIAFGEIKDDSLTGKLKSFLGGGSSSSEEATTEKETAVRSESETSSSSSADPSATAETKPVKKDNTIPLELNVKLASIPPMSVAEKRAARDRLMAIDRLESGKRAREEARNSLEGYLYRVRDLLEDDSTESPFVKCSQQAERKAMEQKLQESFAWLSEHDDDALTKDFIAQRSALESLEQPIIHRYTEIQEFPKALNVSQMMNWSARLFITEAKTNLTAAQDSEIPPRYTKEEIDSLEKTLKEHEVWMNEMVEKQKRVKMNEDPVLESSMLKEKVKPLETQLQKLLKKKAPRIPKKPKTTTSSSTTTTAKESGSASSDSSTQGHDEL</sequence>
<feature type="region of interest" description="Disordered" evidence="5">
    <location>
        <begin position="548"/>
        <end position="591"/>
    </location>
</feature>
<reference evidence="7 8" key="1">
    <citation type="submission" date="2022-09" db="EMBL/GenBank/DDBJ databases">
        <authorList>
            <person name="Palmer J.M."/>
        </authorList>
    </citation>
    <scope>NUCLEOTIDE SEQUENCE [LARGE SCALE GENOMIC DNA]</scope>
    <source>
        <strain evidence="7 8">DSM 7382</strain>
    </source>
</reference>
<dbReference type="GO" id="GO:0034663">
    <property type="term" value="C:endoplasmic reticulum chaperone complex"/>
    <property type="evidence" value="ECO:0007669"/>
    <property type="project" value="TreeGrafter"/>
</dbReference>
<dbReference type="InterPro" id="IPR013126">
    <property type="entry name" value="Hsp_70_fam"/>
</dbReference>
<feature type="signal peptide" evidence="6">
    <location>
        <begin position="1"/>
        <end position="21"/>
    </location>
</feature>
<gene>
    <name evidence="7" type="ORF">QCA50_008236</name>
</gene>
<feature type="compositionally biased region" description="Low complexity" evidence="5">
    <location>
        <begin position="571"/>
        <end position="586"/>
    </location>
</feature>
<dbReference type="PANTHER" id="PTHR45639:SF3">
    <property type="entry name" value="HYPOXIA UP-REGULATED PROTEIN 1"/>
    <property type="match status" value="1"/>
</dbReference>
<feature type="chain" id="PRO_5043317617" description="Actin-like ATPase domain-containing protein" evidence="6">
    <location>
        <begin position="22"/>
        <end position="855"/>
    </location>
</feature>
<feature type="region of interest" description="Disordered" evidence="5">
    <location>
        <begin position="813"/>
        <end position="855"/>
    </location>
</feature>
<keyword evidence="4" id="KW-0143">Chaperone</keyword>
<organism evidence="7 8">
    <name type="scientific">Cerrena zonata</name>
    <dbReference type="NCBI Taxonomy" id="2478898"/>
    <lineage>
        <taxon>Eukaryota</taxon>
        <taxon>Fungi</taxon>
        <taxon>Dikarya</taxon>
        <taxon>Basidiomycota</taxon>
        <taxon>Agaricomycotina</taxon>
        <taxon>Agaricomycetes</taxon>
        <taxon>Polyporales</taxon>
        <taxon>Cerrenaceae</taxon>
        <taxon>Cerrena</taxon>
    </lineage>
</organism>
<keyword evidence="6" id="KW-0732">Signal</keyword>
<dbReference type="Gene3D" id="3.30.30.30">
    <property type="match status" value="1"/>
</dbReference>
<comment type="caution">
    <text evidence="7">The sequence shown here is derived from an EMBL/GenBank/DDBJ whole genome shotgun (WGS) entry which is preliminary data.</text>
</comment>
<evidence type="ECO:0000313" key="7">
    <source>
        <dbReference type="EMBL" id="KAK7688698.1"/>
    </source>
</evidence>
<dbReference type="InterPro" id="IPR029048">
    <property type="entry name" value="HSP70_C_sf"/>
</dbReference>
<evidence type="ECO:0000256" key="6">
    <source>
        <dbReference type="SAM" id="SignalP"/>
    </source>
</evidence>
<evidence type="ECO:0000256" key="5">
    <source>
        <dbReference type="SAM" id="MobiDB-lite"/>
    </source>
</evidence>
<dbReference type="GO" id="GO:0140662">
    <property type="term" value="F:ATP-dependent protein folding chaperone"/>
    <property type="evidence" value="ECO:0007669"/>
    <property type="project" value="InterPro"/>
</dbReference>
<dbReference type="Proteomes" id="UP001385951">
    <property type="component" value="Unassembled WGS sequence"/>
</dbReference>
<evidence type="ECO:0000256" key="3">
    <source>
        <dbReference type="ARBA" id="ARBA00022840"/>
    </source>
</evidence>
<dbReference type="Gene3D" id="1.20.1270.10">
    <property type="match status" value="1"/>
</dbReference>
<dbReference type="InterPro" id="IPR029047">
    <property type="entry name" value="HSP70_peptide-bd_sf"/>
</dbReference>
<dbReference type="GO" id="GO:0005524">
    <property type="term" value="F:ATP binding"/>
    <property type="evidence" value="ECO:0007669"/>
    <property type="project" value="UniProtKB-KW"/>
</dbReference>
<feature type="compositionally biased region" description="Basic and acidic residues" evidence="5">
    <location>
        <begin position="559"/>
        <end position="570"/>
    </location>
</feature>
<dbReference type="InterPro" id="IPR043129">
    <property type="entry name" value="ATPase_NBD"/>
</dbReference>
<protein>
    <recommendedName>
        <fullName evidence="9">Actin-like ATPase domain-containing protein</fullName>
    </recommendedName>
</protein>
<name>A0AAW0GF06_9APHY</name>
<dbReference type="FunFam" id="3.90.640.10:FF:000004">
    <property type="entry name" value="Heat shock 70 kDa protein 4"/>
    <property type="match status" value="1"/>
</dbReference>
<feature type="compositionally biased region" description="Low complexity" evidence="5">
    <location>
        <begin position="827"/>
        <end position="848"/>
    </location>
</feature>
<keyword evidence="1" id="KW-0547">Nucleotide-binding</keyword>
<dbReference type="GO" id="GO:0030968">
    <property type="term" value="P:endoplasmic reticulum unfolded protein response"/>
    <property type="evidence" value="ECO:0007669"/>
    <property type="project" value="TreeGrafter"/>
</dbReference>
<accession>A0AAW0GF06</accession>
<evidence type="ECO:0000256" key="2">
    <source>
        <dbReference type="ARBA" id="ARBA00022824"/>
    </source>
</evidence>
<evidence type="ECO:0000256" key="4">
    <source>
        <dbReference type="ARBA" id="ARBA00023186"/>
    </source>
</evidence>
<dbReference type="Gene3D" id="2.60.34.10">
    <property type="entry name" value="Substrate Binding Domain Of DNAk, Chain A, domain 1"/>
    <property type="match status" value="1"/>
</dbReference>
<feature type="compositionally biased region" description="Low complexity" evidence="5">
    <location>
        <begin position="548"/>
        <end position="557"/>
    </location>
</feature>
<feature type="compositionally biased region" description="Basic residues" evidence="5">
    <location>
        <begin position="813"/>
        <end position="826"/>
    </location>
</feature>
<evidence type="ECO:0008006" key="9">
    <source>
        <dbReference type="Google" id="ProtNLM"/>
    </source>
</evidence>
<keyword evidence="2" id="KW-0256">Endoplasmic reticulum</keyword>
<dbReference type="SUPFAM" id="SSF100934">
    <property type="entry name" value="Heat shock protein 70kD (HSP70), C-terminal subdomain"/>
    <property type="match status" value="1"/>
</dbReference>
<dbReference type="CDD" id="cd10230">
    <property type="entry name" value="ASKHA_NBD_HSP70_HYOU1"/>
    <property type="match status" value="1"/>
</dbReference>
<dbReference type="AlphaFoldDB" id="A0AAW0GF06"/>
<evidence type="ECO:0000313" key="8">
    <source>
        <dbReference type="Proteomes" id="UP001385951"/>
    </source>
</evidence>